<gene>
    <name evidence="1" type="primary">LOC107801436</name>
</gene>
<dbReference type="PANTHER" id="PTHR33240">
    <property type="entry name" value="OS08G0508500 PROTEIN"/>
    <property type="match status" value="1"/>
</dbReference>
<protein>
    <recommendedName>
        <fullName evidence="2">Retrotransposon gag domain-containing protein</fullName>
    </recommendedName>
</protein>
<proteinExistence type="predicted"/>
<evidence type="ECO:0000313" key="1">
    <source>
        <dbReference type="RefSeq" id="XP_016480249.1"/>
    </source>
</evidence>
<evidence type="ECO:0008006" key="2">
    <source>
        <dbReference type="Google" id="ProtNLM"/>
    </source>
</evidence>
<dbReference type="KEGG" id="nta:107801436"/>
<name>A0A1S4AU85_TOBAC</name>
<dbReference type="RefSeq" id="XP_016480249.1">
    <property type="nucleotide sequence ID" value="XM_016624763.1"/>
</dbReference>
<organism evidence="1">
    <name type="scientific">Nicotiana tabacum</name>
    <name type="common">Common tobacco</name>
    <dbReference type="NCBI Taxonomy" id="4097"/>
    <lineage>
        <taxon>Eukaryota</taxon>
        <taxon>Viridiplantae</taxon>
        <taxon>Streptophyta</taxon>
        <taxon>Embryophyta</taxon>
        <taxon>Tracheophyta</taxon>
        <taxon>Spermatophyta</taxon>
        <taxon>Magnoliopsida</taxon>
        <taxon>eudicotyledons</taxon>
        <taxon>Gunneridae</taxon>
        <taxon>Pentapetalae</taxon>
        <taxon>asterids</taxon>
        <taxon>lamiids</taxon>
        <taxon>Solanales</taxon>
        <taxon>Solanaceae</taxon>
        <taxon>Nicotianoideae</taxon>
        <taxon>Nicotianeae</taxon>
        <taxon>Nicotiana</taxon>
    </lineage>
</organism>
<dbReference type="PANTHER" id="PTHR33240:SF8">
    <property type="entry name" value="OS03G0439900 PROTEIN"/>
    <property type="match status" value="1"/>
</dbReference>
<dbReference type="OrthoDB" id="1468745at2759"/>
<sequence length="175" mass="19856">MRNTKEARFPKPIRLDPSQRDPNLWCEFYRTHGHKTGDCRHLREEVATLLKIGHLREFLSDRATNNYVRSLDNAKPSKLTAGSPGMKINMIFRGNEVNRVTFLAEKKTKISVTHGFKIKRVLVDPGSLANIIQWIVLEQAKLIKNIIPAAKLLASFNLTSVTTRGEILLPPMSKV</sequence>
<dbReference type="PaxDb" id="4097-A0A1S4AU85"/>
<dbReference type="AlphaFoldDB" id="A0A1S4AU85"/>
<reference evidence="1" key="1">
    <citation type="submission" date="2025-08" db="UniProtKB">
        <authorList>
            <consortium name="RefSeq"/>
        </authorList>
    </citation>
    <scope>IDENTIFICATION</scope>
</reference>
<accession>A0A1S4AU85</accession>